<organism evidence="2 3">
    <name type="scientific">Fibrisoma montanum</name>
    <dbReference type="NCBI Taxonomy" id="2305895"/>
    <lineage>
        <taxon>Bacteria</taxon>
        <taxon>Pseudomonadati</taxon>
        <taxon>Bacteroidota</taxon>
        <taxon>Cytophagia</taxon>
        <taxon>Cytophagales</taxon>
        <taxon>Spirosomataceae</taxon>
        <taxon>Fibrisoma</taxon>
    </lineage>
</organism>
<dbReference type="RefSeq" id="WP_119669644.1">
    <property type="nucleotide sequence ID" value="NZ_QXED01000006.1"/>
</dbReference>
<dbReference type="EMBL" id="QXED01000006">
    <property type="protein sequence ID" value="RIV20476.1"/>
    <property type="molecule type" value="Genomic_DNA"/>
</dbReference>
<comment type="caution">
    <text evidence="2">The sequence shown here is derived from an EMBL/GenBank/DDBJ whole genome shotgun (WGS) entry which is preliminary data.</text>
</comment>
<dbReference type="AlphaFoldDB" id="A0A418M3S9"/>
<protein>
    <recommendedName>
        <fullName evidence="4">Lipocalin-like domain-containing protein</fullName>
    </recommendedName>
</protein>
<keyword evidence="1" id="KW-0732">Signal</keyword>
<evidence type="ECO:0008006" key="4">
    <source>
        <dbReference type="Google" id="ProtNLM"/>
    </source>
</evidence>
<keyword evidence="3" id="KW-1185">Reference proteome</keyword>
<evidence type="ECO:0000313" key="2">
    <source>
        <dbReference type="EMBL" id="RIV20476.1"/>
    </source>
</evidence>
<feature type="chain" id="PRO_5019464255" description="Lipocalin-like domain-containing protein" evidence="1">
    <location>
        <begin position="21"/>
        <end position="154"/>
    </location>
</feature>
<accession>A0A418M3S9</accession>
<name>A0A418M3S9_9BACT</name>
<feature type="signal peptide" evidence="1">
    <location>
        <begin position="1"/>
        <end position="20"/>
    </location>
</feature>
<dbReference type="PROSITE" id="PS51257">
    <property type="entry name" value="PROKAR_LIPOPROTEIN"/>
    <property type="match status" value="1"/>
</dbReference>
<gene>
    <name evidence="2" type="ORF">DYU11_20735</name>
</gene>
<sequence>MKTTNLKLVAFFVLVGSVLAGCSKSNSDPEPDPKPDPNSIYLGIYKVTVTESITRNGVLDATTNTRVGTVSVSKGSMPNTLLFTDDLAVLKWRQSFEVTLVGDAFKLPAISTTYINSAGAGKFTPNGLEMSTTQKLFGSGALVEETSDIKGTKF</sequence>
<evidence type="ECO:0000313" key="3">
    <source>
        <dbReference type="Proteomes" id="UP000283523"/>
    </source>
</evidence>
<evidence type="ECO:0000256" key="1">
    <source>
        <dbReference type="SAM" id="SignalP"/>
    </source>
</evidence>
<proteinExistence type="predicted"/>
<dbReference type="Proteomes" id="UP000283523">
    <property type="component" value="Unassembled WGS sequence"/>
</dbReference>
<reference evidence="2 3" key="1">
    <citation type="submission" date="2018-08" db="EMBL/GenBank/DDBJ databases">
        <title>Fibrisoma montanum sp. nov., isolated from Danxia mountain soil.</title>
        <authorList>
            <person name="Huang Y."/>
        </authorList>
    </citation>
    <scope>NUCLEOTIDE SEQUENCE [LARGE SCALE GENOMIC DNA]</scope>
    <source>
        <strain evidence="2 3">HYT19</strain>
    </source>
</reference>